<gene>
    <name evidence="3" type="ORF">BEU04_04685</name>
</gene>
<name>A0A1J5TD22_9ARCH</name>
<dbReference type="AlphaFoldDB" id="A0A1J5TD22"/>
<sequence>MKKNEDEYINDEMVEEKNEEREKPNDLWKPKKTENGISKVTNFMVIFMCFIVPVPFGILAGVYLLGRSEKEIRDLGEVCIQASFIAMMIWLYVIIRFAIFIYYALQGTIEFDLAYGEETYNIIISNGKLTVS</sequence>
<feature type="transmembrane region" description="Helical" evidence="2">
    <location>
        <begin position="78"/>
        <end position="105"/>
    </location>
</feature>
<evidence type="ECO:0000313" key="4">
    <source>
        <dbReference type="Proteomes" id="UP000183815"/>
    </source>
</evidence>
<keyword evidence="2" id="KW-1133">Transmembrane helix</keyword>
<reference evidence="3 4" key="1">
    <citation type="submission" date="2016-08" db="EMBL/GenBank/DDBJ databases">
        <title>New Insights into Marine Group III Euryarchaeota, from dark to light.</title>
        <authorList>
            <person name="Haro-Moreno J.M."/>
            <person name="Rodriguez-Valera F."/>
            <person name="Lopez-Garcia P."/>
            <person name="Moreira D."/>
            <person name="Martin-Cuadrado A.B."/>
        </authorList>
    </citation>
    <scope>NUCLEOTIDE SEQUENCE [LARGE SCALE GENOMIC DNA]</scope>
    <source>
        <strain evidence="3">CG-Bathy1</strain>
    </source>
</reference>
<keyword evidence="2" id="KW-0812">Transmembrane</keyword>
<evidence type="ECO:0000256" key="1">
    <source>
        <dbReference type="SAM" id="MobiDB-lite"/>
    </source>
</evidence>
<keyword evidence="2" id="KW-0472">Membrane</keyword>
<dbReference type="Proteomes" id="UP000183815">
    <property type="component" value="Unassembled WGS sequence"/>
</dbReference>
<evidence type="ECO:0000313" key="3">
    <source>
        <dbReference type="EMBL" id="OIR18003.1"/>
    </source>
</evidence>
<protein>
    <submittedName>
        <fullName evidence="3">Uncharacterized protein</fullName>
    </submittedName>
</protein>
<evidence type="ECO:0000256" key="2">
    <source>
        <dbReference type="SAM" id="Phobius"/>
    </source>
</evidence>
<feature type="region of interest" description="Disordered" evidence="1">
    <location>
        <begin position="1"/>
        <end position="33"/>
    </location>
</feature>
<organism evidence="3 4">
    <name type="scientific">Marine Group III euryarchaeote CG-Bathy1</name>
    <dbReference type="NCBI Taxonomy" id="1889001"/>
    <lineage>
        <taxon>Archaea</taxon>
        <taxon>Methanobacteriati</taxon>
        <taxon>Thermoplasmatota</taxon>
        <taxon>Thermoplasmata</taxon>
        <taxon>Candidatus Thermoprofundales</taxon>
    </lineage>
</organism>
<feature type="transmembrane region" description="Helical" evidence="2">
    <location>
        <begin position="43"/>
        <end position="66"/>
    </location>
</feature>
<dbReference type="EMBL" id="MIYU01000008">
    <property type="protein sequence ID" value="OIR18003.1"/>
    <property type="molecule type" value="Genomic_DNA"/>
</dbReference>
<feature type="compositionally biased region" description="Basic and acidic residues" evidence="1">
    <location>
        <begin position="15"/>
        <end position="33"/>
    </location>
</feature>
<comment type="caution">
    <text evidence="3">The sequence shown here is derived from an EMBL/GenBank/DDBJ whole genome shotgun (WGS) entry which is preliminary data.</text>
</comment>
<accession>A0A1J5TD22</accession>
<proteinExistence type="predicted"/>